<sequence length="416" mass="46894">MTMKYSLKKSFCLVLGVIAFAQSLPSAAEPFVTESGIEIAPGVKAKFGQNDNLLRASESKNAVSTSFLILDPNISLRFQPREHEFVLSYRLSDGRYFSSSKDNFTDHTFESKNLLRLGLRHAVSADFRIADLHEARGTGLSEGDGTSTAIDSPLDYRQRSAVTTYTYGANGAKGQIETKIGYSDIEYKNFRDIGGSNDGRSTRFRDYDNRYAGLKFSYQWLANTKATLEYEFAKKTYALTANGVPSQDSNTNSYFVGLEWDPTGKIKGYAKIGLQDKDFIDAEREDFAGLSWLVGVDWNPFYHSTWSIKTEQVARDPDQDGDYVKDTNLSLGWKHYWRPQIYTRAIVVAQSQEYTGAFQNGVLRDDKSFEWSANIGYEFSELVDFFVGVRKTDKTSSWEGYGYDQTVWSVSGSIAY</sequence>
<dbReference type="EMBL" id="BSNX01000075">
    <property type="protein sequence ID" value="GLQ75769.1"/>
    <property type="molecule type" value="Genomic_DNA"/>
</dbReference>
<organism evidence="2 3">
    <name type="scientific">Vibrio penaeicida</name>
    <dbReference type="NCBI Taxonomy" id="104609"/>
    <lineage>
        <taxon>Bacteria</taxon>
        <taxon>Pseudomonadati</taxon>
        <taxon>Pseudomonadota</taxon>
        <taxon>Gammaproteobacteria</taxon>
        <taxon>Vibrionales</taxon>
        <taxon>Vibrionaceae</taxon>
        <taxon>Vibrio</taxon>
    </lineage>
</organism>
<proteinExistence type="predicted"/>
<keyword evidence="1" id="KW-0732">Signal</keyword>
<dbReference type="Pfam" id="PF10082">
    <property type="entry name" value="BBP2_2"/>
    <property type="match status" value="1"/>
</dbReference>
<feature type="chain" id="PRO_5043405800" evidence="1">
    <location>
        <begin position="29"/>
        <end position="416"/>
    </location>
</feature>
<comment type="caution">
    <text evidence="2">The sequence shown here is derived from an EMBL/GenBank/DDBJ whole genome shotgun (WGS) entry which is preliminary data.</text>
</comment>
<dbReference type="RefSeq" id="WP_126610394.1">
    <property type="nucleotide sequence ID" value="NZ_AP025145.1"/>
</dbReference>
<gene>
    <name evidence="2" type="ORF">GCM10007932_51320</name>
</gene>
<dbReference type="InterPro" id="IPR018759">
    <property type="entry name" value="BBP2_2"/>
</dbReference>
<feature type="signal peptide" evidence="1">
    <location>
        <begin position="1"/>
        <end position="28"/>
    </location>
</feature>
<evidence type="ECO:0000256" key="1">
    <source>
        <dbReference type="SAM" id="SignalP"/>
    </source>
</evidence>
<evidence type="ECO:0000313" key="3">
    <source>
        <dbReference type="Proteomes" id="UP001156690"/>
    </source>
</evidence>
<name>A0AAV5NZN4_9VIBR</name>
<keyword evidence="3" id="KW-1185">Reference proteome</keyword>
<protein>
    <submittedName>
        <fullName evidence="2">Capsular polysaccharide biosynthesis protein</fullName>
    </submittedName>
</protein>
<dbReference type="Proteomes" id="UP001156690">
    <property type="component" value="Unassembled WGS sequence"/>
</dbReference>
<dbReference type="AlphaFoldDB" id="A0AAV5NZN4"/>
<reference evidence="3" key="1">
    <citation type="journal article" date="2019" name="Int. J. Syst. Evol. Microbiol.">
        <title>The Global Catalogue of Microorganisms (GCM) 10K type strain sequencing project: providing services to taxonomists for standard genome sequencing and annotation.</title>
        <authorList>
            <consortium name="The Broad Institute Genomics Platform"/>
            <consortium name="The Broad Institute Genome Sequencing Center for Infectious Disease"/>
            <person name="Wu L."/>
            <person name="Ma J."/>
        </authorList>
    </citation>
    <scope>NUCLEOTIDE SEQUENCE [LARGE SCALE GENOMIC DNA]</scope>
    <source>
        <strain evidence="3">NBRC 15640</strain>
    </source>
</reference>
<accession>A0AAV5NZN4</accession>
<evidence type="ECO:0000313" key="2">
    <source>
        <dbReference type="EMBL" id="GLQ75769.1"/>
    </source>
</evidence>